<evidence type="ECO:0000256" key="3">
    <source>
        <dbReference type="ARBA" id="ARBA00023180"/>
    </source>
</evidence>
<sequence length="1668" mass="175961">MGSLEPVLWRVQHFAFRAEAAAGQRCVVRILQESSTARIALCPKTEKCLCKDPNAAWNNCSNQCPFTCGHLSEQSACVMTSACVPGCACKPGYYLQDGRCVPQSQCRCPGLTPTTLAISTTALTTPSTGAAAALFVSYSSPKARIRGTAAPDKISMLIPDLNLLIPALPTIVGGGASKPADGADLKSTSVSVGAKTNPPATSSSQAPRIRGTAAPDRASMLIPMLPGKPAATPVKPATTATAPTPTTPVRIRGTAAPDGVNLLIPTLSLGSAANTTTMAPSTTVPTTTAAASVSTVASVNGIPAAPSNAATPGAFAPGVTSGSSGSFTVKGFVSPAQGLGKANTMGAFRVTSLLNMKRPPPPPPPRPGGNHGRFQHSAFRLPPKFHLPAPSGGRPAFRLPGQFKPPPAFRPPGGGSFGKFNPGKPVFRLPGAGSFNPPGKPGTKNSSPSVPHTPAAASPAQPVTPKSSASTPAPPPGLKPVPSGQQASVAPTKPTTKAPVPMSSQGTRIRGTAADDRVDLRIPTLPNLLPLPTSPRTKLFTKRSTPSTRSMPSIGPHTSATAKRKLTSAAPVTSKPLRPSFPGIPPAGPHAPPGGQGSSPATPKKPTTVVTTTSMGTRATNSWVMIGGSNCTCTSGKTTCVGGHEGSLAAWSTWTAWSNCSAHCGQGKQYRFRQCSGPACVGNGHANESRACTGVDCYCVFSRAKLQWLLTDDYYHAEMWVERDGKPGLSSPLETVNDGDRLESGSVLQVGCLRCTCKDGGFACKLQRCASDCQWSAWQPWATCSATCGGGLQTRLRTIHKPAVANGAPCQASGFTDTQACNLDPCPGCSWSSWSQWSNCTGSATSDIGVRERRRQPIGSCKEADRDLQPCQLRPAQSKCKPGQLHSACHNVTGCEVACSAGANARTLCSQTDACLSGCLCPKGQVMGPNGQCVATDKCRCLPKSINCSNCFKPVCLNGQPTCLPDMNCQRLYTEWSAWSACSAACGEGLSHRTRQLLQEGRRPAGCGKSDLIETRHCNARPCGYACKDRNGDLYTEGQAMPALDQCSMCFCRANRTECVSKAKVGEPVPAPVWSAWSTWSSCVSAAANNRRQERRRRCVRICPDDPRKCGEFFDKEESVEWKACLPKTPLLKRDCIVSPDWIEGTCYANCMVRSAVAKGFRTLYRRILQLPANGGAPCPELRREDVPCTKTCPVDCSQTAWSAWGACVRASNSGCSGLQVRSRGVLVPPANGGRACEDAKQLRSCLAPGCQTSACRAPMTKQPLQQSRCIVRCSDLASEDKCAPVQAANAAAVNATACACPAGQYEQDGRCVAKQACRCRWNEELMGQRSPGTREEFAAGERLVMGCKNCTCQDGVFKCNRLSSCSDECHWSNWRPEGKCTAGCRLKPGLQKFVRSPRNSDYLPTKACQGPSVKYELCSSTRSCDSLCPSGQRYNEFGECDEQCYSAGSLGQPQRQRCPEQACVCARGLVKRGDSCVPKSECYKCSSGNTTLPDGGYSVDLAACQIVTCDKGRTSAVPLSVDQMPACSLEDERIAQSAPKAKDPNRCCYRASASACSREEVSISKLDDSCLLTSPIRVPHCRGQCPQASPLIAPRRSDVVAAEVAAADSSQVYLLKLPGAHCTGCLPDRVQYSPTTLTVKCNSGESRQLRMPIVGACHCKQVPCPST</sequence>
<dbReference type="Pfam" id="PF19028">
    <property type="entry name" value="TSP1_spondin"/>
    <property type="match status" value="1"/>
</dbReference>
<organism evidence="7 8">
    <name type="scientific">Macrostomum lignano</name>
    <dbReference type="NCBI Taxonomy" id="282301"/>
    <lineage>
        <taxon>Eukaryota</taxon>
        <taxon>Metazoa</taxon>
        <taxon>Spiralia</taxon>
        <taxon>Lophotrochozoa</taxon>
        <taxon>Platyhelminthes</taxon>
        <taxon>Rhabditophora</taxon>
        <taxon>Macrostomorpha</taxon>
        <taxon>Macrostomida</taxon>
        <taxon>Macrostomidae</taxon>
        <taxon>Macrostomum</taxon>
    </lineage>
</organism>
<feature type="compositionally biased region" description="Polar residues" evidence="5">
    <location>
        <begin position="542"/>
        <end position="561"/>
    </location>
</feature>
<comment type="caution">
    <text evidence="7">The sequence shown here is derived from an EMBL/GenBank/DDBJ whole genome shotgun (WGS) entry which is preliminary data.</text>
</comment>
<feature type="compositionally biased region" description="Pro residues" evidence="5">
    <location>
        <begin position="582"/>
        <end position="592"/>
    </location>
</feature>
<gene>
    <name evidence="7" type="ORF">BOX15_Mlig027369g1</name>
</gene>
<dbReference type="SUPFAM" id="SSF57567">
    <property type="entry name" value="Serine protease inhibitors"/>
    <property type="match status" value="3"/>
</dbReference>
<dbReference type="STRING" id="282301.A0A267EX84"/>
<evidence type="ECO:0000259" key="6">
    <source>
        <dbReference type="PROSITE" id="PS01225"/>
    </source>
</evidence>
<dbReference type="Gene3D" id="2.10.25.10">
    <property type="entry name" value="Laminin"/>
    <property type="match status" value="1"/>
</dbReference>
<dbReference type="CDD" id="cd19941">
    <property type="entry name" value="TIL"/>
    <property type="match status" value="2"/>
</dbReference>
<feature type="compositionally biased region" description="Low complexity" evidence="5">
    <location>
        <begin position="489"/>
        <end position="501"/>
    </location>
</feature>
<dbReference type="GO" id="GO:0007155">
    <property type="term" value="P:cell adhesion"/>
    <property type="evidence" value="ECO:0007669"/>
    <property type="project" value="TreeGrafter"/>
</dbReference>
<dbReference type="OrthoDB" id="6097666at2759"/>
<comment type="caution">
    <text evidence="4">Lacks conserved residue(s) required for the propagation of feature annotation.</text>
</comment>
<proteinExistence type="predicted"/>
<evidence type="ECO:0000313" key="8">
    <source>
        <dbReference type="Proteomes" id="UP000215902"/>
    </source>
</evidence>
<dbReference type="InterPro" id="IPR044004">
    <property type="entry name" value="TSP1_spondin_dom"/>
</dbReference>
<dbReference type="InterPro" id="IPR051418">
    <property type="entry name" value="Spondin/Thrombospondin_T1"/>
</dbReference>
<feature type="compositionally biased region" description="Low complexity" evidence="5">
    <location>
        <begin position="598"/>
        <end position="609"/>
    </location>
</feature>
<dbReference type="InterPro" id="IPR036383">
    <property type="entry name" value="TSP1_rpt_sf"/>
</dbReference>
<feature type="region of interest" description="Disordered" evidence="5">
    <location>
        <begin position="182"/>
        <end position="210"/>
    </location>
</feature>
<keyword evidence="3" id="KW-0325">Glycoprotein</keyword>
<dbReference type="Pfam" id="PF00090">
    <property type="entry name" value="TSP_1"/>
    <property type="match status" value="3"/>
</dbReference>
<dbReference type="PROSITE" id="PS01225">
    <property type="entry name" value="CTCK_2"/>
    <property type="match status" value="1"/>
</dbReference>
<reference evidence="7 8" key="1">
    <citation type="submission" date="2017-06" db="EMBL/GenBank/DDBJ databases">
        <title>A platform for efficient transgenesis in Macrostomum lignano, a flatworm model organism for stem cell research.</title>
        <authorList>
            <person name="Berezikov E."/>
        </authorList>
    </citation>
    <scope>NUCLEOTIDE SEQUENCE [LARGE SCALE GENOMIC DNA]</scope>
    <source>
        <strain evidence="7">DV1</strain>
        <tissue evidence="7">Whole organism</tissue>
    </source>
</reference>
<keyword evidence="8" id="KW-1185">Reference proteome</keyword>
<evidence type="ECO:0000256" key="5">
    <source>
        <dbReference type="SAM" id="MobiDB-lite"/>
    </source>
</evidence>
<evidence type="ECO:0000256" key="4">
    <source>
        <dbReference type="PROSITE-ProRule" id="PRU00039"/>
    </source>
</evidence>
<name>A0A267EX84_9PLAT</name>
<protein>
    <recommendedName>
        <fullName evidence="6">CTCK domain-containing protein</fullName>
    </recommendedName>
</protein>
<dbReference type="InterPro" id="IPR036084">
    <property type="entry name" value="Ser_inhib-like_sf"/>
</dbReference>
<keyword evidence="2" id="KW-1015">Disulfide bond</keyword>
<keyword evidence="1" id="KW-0732">Signal</keyword>
<dbReference type="PROSITE" id="PS50092">
    <property type="entry name" value="TSP1"/>
    <property type="match status" value="5"/>
</dbReference>
<feature type="compositionally biased region" description="Low complexity" evidence="5">
    <location>
        <begin position="521"/>
        <end position="537"/>
    </location>
</feature>
<feature type="domain" description="CTCK" evidence="6">
    <location>
        <begin position="1557"/>
        <end position="1666"/>
    </location>
</feature>
<dbReference type="InterPro" id="IPR006207">
    <property type="entry name" value="Cys_knot_C"/>
</dbReference>
<dbReference type="PANTHER" id="PTHR11311">
    <property type="entry name" value="SPONDIN"/>
    <property type="match status" value="1"/>
</dbReference>
<evidence type="ECO:0000256" key="1">
    <source>
        <dbReference type="ARBA" id="ARBA00022729"/>
    </source>
</evidence>
<dbReference type="EMBL" id="NIVC01001587">
    <property type="protein sequence ID" value="PAA66115.1"/>
    <property type="molecule type" value="Genomic_DNA"/>
</dbReference>
<evidence type="ECO:0000313" key="7">
    <source>
        <dbReference type="EMBL" id="PAA66115.1"/>
    </source>
</evidence>
<dbReference type="Proteomes" id="UP000215902">
    <property type="component" value="Unassembled WGS sequence"/>
</dbReference>
<feature type="compositionally biased region" description="Pro residues" evidence="5">
    <location>
        <begin position="358"/>
        <end position="367"/>
    </location>
</feature>
<dbReference type="SUPFAM" id="SSF82895">
    <property type="entry name" value="TSP-1 type 1 repeat"/>
    <property type="match status" value="4"/>
</dbReference>
<dbReference type="Gene3D" id="2.20.100.10">
    <property type="entry name" value="Thrombospondin type-1 (TSP1) repeat"/>
    <property type="match status" value="4"/>
</dbReference>
<dbReference type="InterPro" id="IPR000884">
    <property type="entry name" value="TSP1_rpt"/>
</dbReference>
<dbReference type="GO" id="GO:0031012">
    <property type="term" value="C:extracellular matrix"/>
    <property type="evidence" value="ECO:0007669"/>
    <property type="project" value="TreeGrafter"/>
</dbReference>
<dbReference type="Pfam" id="PF01826">
    <property type="entry name" value="TIL"/>
    <property type="match status" value="1"/>
</dbReference>
<accession>A0A267EX84</accession>
<evidence type="ECO:0000256" key="2">
    <source>
        <dbReference type="ARBA" id="ARBA00023157"/>
    </source>
</evidence>
<dbReference type="InterPro" id="IPR002919">
    <property type="entry name" value="TIL_dom"/>
</dbReference>
<dbReference type="SMART" id="SM00209">
    <property type="entry name" value="TSP1"/>
    <property type="match status" value="6"/>
</dbReference>
<feature type="region of interest" description="Disordered" evidence="5">
    <location>
        <begin position="356"/>
        <end position="609"/>
    </location>
</feature>
<dbReference type="PANTHER" id="PTHR11311:SF15">
    <property type="entry name" value="SPONDIN-2"/>
    <property type="match status" value="1"/>
</dbReference>